<evidence type="ECO:0000259" key="8">
    <source>
        <dbReference type="Pfam" id="PF01494"/>
    </source>
</evidence>
<keyword evidence="10" id="KW-1185">Reference proteome</keyword>
<keyword evidence="6" id="KW-0560">Oxidoreductase</keyword>
<dbReference type="Proteomes" id="UP000427716">
    <property type="component" value="Chromosome"/>
</dbReference>
<proteinExistence type="inferred from homology"/>
<dbReference type="GO" id="GO:0006744">
    <property type="term" value="P:ubiquinone biosynthetic process"/>
    <property type="evidence" value="ECO:0007669"/>
    <property type="project" value="UniProtKB-UniPathway"/>
</dbReference>
<dbReference type="NCBIfam" id="TIGR01988">
    <property type="entry name" value="Ubi-OHases"/>
    <property type="match status" value="1"/>
</dbReference>
<dbReference type="Pfam" id="PF01494">
    <property type="entry name" value="FAD_binding_3"/>
    <property type="match status" value="1"/>
</dbReference>
<dbReference type="PANTHER" id="PTHR43876">
    <property type="entry name" value="UBIQUINONE BIOSYNTHESIS MONOOXYGENASE COQ6, MITOCHONDRIAL"/>
    <property type="match status" value="1"/>
</dbReference>
<protein>
    <submittedName>
        <fullName evidence="9">FAD-dependent oxidoreductase</fullName>
    </submittedName>
</protein>
<dbReference type="SUPFAM" id="SSF51905">
    <property type="entry name" value="FAD/NAD(P)-binding domain"/>
    <property type="match status" value="1"/>
</dbReference>
<dbReference type="InterPro" id="IPR002938">
    <property type="entry name" value="FAD-bd"/>
</dbReference>
<evidence type="ECO:0000256" key="7">
    <source>
        <dbReference type="ARBA" id="ARBA00023033"/>
    </source>
</evidence>
<evidence type="ECO:0000313" key="9">
    <source>
        <dbReference type="EMBL" id="QGT77910.1"/>
    </source>
</evidence>
<sequence length="403" mass="43904">MAATTGRHQGRHHADVIVVGGGMVGAATAVALAQEDLEVALIEREPSAPLGGDDPFDLRVSALAPASIALLDRLGAWPGIRAERAALYRRMRVFDTAGPGDLTFDAAEVGRPYLGYIVENRRVQLALWKQLREFGNVECFTGSQPQRLEAGERDVTLTLADGRELRADLVIGADGQRSWVREAAGIGAASRDYPVAAQILSVETAYPQQDITWQRFTPDGPQAFLPLAGHRGSLVWYDAPERIRARHALSPEALGEAAMAAFPDELGEITRVAGQAWFPIRRMHAHRYWADRVLLVGDAAHSIHPLAGQGANLGFADVEALADIVREMGDRGLGDARLARAYERRRRADNQLVQSLMDGFDWGYRRVDPLTVATRTAATQLVAGVPPLRRWMTRMAGGSRLGS</sequence>
<dbReference type="InterPro" id="IPR051205">
    <property type="entry name" value="UbiH/COQ6_monooxygenase"/>
</dbReference>
<evidence type="ECO:0000256" key="6">
    <source>
        <dbReference type="ARBA" id="ARBA00023002"/>
    </source>
</evidence>
<dbReference type="EMBL" id="CP046415">
    <property type="protein sequence ID" value="QGT77910.1"/>
    <property type="molecule type" value="Genomic_DNA"/>
</dbReference>
<evidence type="ECO:0000256" key="2">
    <source>
        <dbReference type="ARBA" id="ARBA00004749"/>
    </source>
</evidence>
<comment type="pathway">
    <text evidence="2">Cofactor biosynthesis; ubiquinone biosynthesis.</text>
</comment>
<dbReference type="RefSeq" id="WP_156227954.1">
    <property type="nucleotide sequence ID" value="NZ_CP046415.1"/>
</dbReference>
<reference evidence="9 10" key="1">
    <citation type="submission" date="2019-11" db="EMBL/GenBank/DDBJ databases">
        <authorList>
            <person name="Zhang J."/>
            <person name="Sun C."/>
        </authorList>
    </citation>
    <scope>NUCLEOTIDE SEQUENCE [LARGE SCALE GENOMIC DNA]</scope>
    <source>
        <strain evidence="10">sp2</strain>
    </source>
</reference>
<dbReference type="GO" id="GO:0071949">
    <property type="term" value="F:FAD binding"/>
    <property type="evidence" value="ECO:0007669"/>
    <property type="project" value="InterPro"/>
</dbReference>
<keyword evidence="7" id="KW-0503">Monooxygenase</keyword>
<feature type="domain" description="FAD-binding" evidence="8">
    <location>
        <begin position="14"/>
        <end position="349"/>
    </location>
</feature>
<evidence type="ECO:0000256" key="4">
    <source>
        <dbReference type="ARBA" id="ARBA00022630"/>
    </source>
</evidence>
<gene>
    <name evidence="9" type="ORF">GM160_02805</name>
</gene>
<dbReference type="PROSITE" id="PS01304">
    <property type="entry name" value="UBIH"/>
    <property type="match status" value="1"/>
</dbReference>
<dbReference type="PANTHER" id="PTHR43876:SF10">
    <property type="entry name" value="3-DEMETHOXYUBIQUINOL 3-HYDROXYLASE"/>
    <property type="match status" value="1"/>
</dbReference>
<dbReference type="InterPro" id="IPR010971">
    <property type="entry name" value="UbiH/COQ6"/>
</dbReference>
<dbReference type="InterPro" id="IPR018168">
    <property type="entry name" value="Ubi_Hdrlase_CS"/>
</dbReference>
<keyword evidence="5" id="KW-0274">FAD</keyword>
<evidence type="ECO:0000256" key="5">
    <source>
        <dbReference type="ARBA" id="ARBA00022827"/>
    </source>
</evidence>
<evidence type="ECO:0000256" key="1">
    <source>
        <dbReference type="ARBA" id="ARBA00001974"/>
    </source>
</evidence>
<dbReference type="GO" id="GO:0008682">
    <property type="term" value="F:3-demethoxyubiquinol 3-hydroxylase activity"/>
    <property type="evidence" value="ECO:0007669"/>
    <property type="project" value="TreeGrafter"/>
</dbReference>
<accession>A0A6I6CX44</accession>
<dbReference type="PRINTS" id="PR00420">
    <property type="entry name" value="RNGMNOXGNASE"/>
</dbReference>
<evidence type="ECO:0000256" key="3">
    <source>
        <dbReference type="ARBA" id="ARBA00005349"/>
    </source>
</evidence>
<comment type="cofactor">
    <cofactor evidence="1">
        <name>FAD</name>
        <dbReference type="ChEBI" id="CHEBI:57692"/>
    </cofactor>
</comment>
<dbReference type="InterPro" id="IPR036188">
    <property type="entry name" value="FAD/NAD-bd_sf"/>
</dbReference>
<dbReference type="Gene3D" id="3.50.50.60">
    <property type="entry name" value="FAD/NAD(P)-binding domain"/>
    <property type="match status" value="2"/>
</dbReference>
<keyword evidence="4" id="KW-0285">Flavoprotein</keyword>
<dbReference type="UniPathway" id="UPA00232"/>
<evidence type="ECO:0000313" key="10">
    <source>
        <dbReference type="Proteomes" id="UP000427716"/>
    </source>
</evidence>
<comment type="similarity">
    <text evidence="3">Belongs to the UbiH/COQ6 family.</text>
</comment>
<dbReference type="KEGG" id="ghl:GM160_02805"/>
<dbReference type="AlphaFoldDB" id="A0A6I6CX44"/>
<organism evidence="9 10">
    <name type="scientific">Guyparkeria halophila</name>
    <dbReference type="NCBI Taxonomy" id="47960"/>
    <lineage>
        <taxon>Bacteria</taxon>
        <taxon>Pseudomonadati</taxon>
        <taxon>Pseudomonadota</taxon>
        <taxon>Gammaproteobacteria</taxon>
        <taxon>Chromatiales</taxon>
        <taxon>Thioalkalibacteraceae</taxon>
        <taxon>Guyparkeria</taxon>
    </lineage>
</organism>
<name>A0A6I6CX44_9GAMM</name>